<evidence type="ECO:0000256" key="1">
    <source>
        <dbReference type="SAM" id="Phobius"/>
    </source>
</evidence>
<evidence type="ECO:0000313" key="3">
    <source>
        <dbReference type="Proteomes" id="UP001139701"/>
    </source>
</evidence>
<organism evidence="2 3">
    <name type="scientific">Acinetobacter sedimenti</name>
    <dbReference type="NCBI Taxonomy" id="2919922"/>
    <lineage>
        <taxon>Bacteria</taxon>
        <taxon>Pseudomonadati</taxon>
        <taxon>Pseudomonadota</taxon>
        <taxon>Gammaproteobacteria</taxon>
        <taxon>Moraxellales</taxon>
        <taxon>Moraxellaceae</taxon>
        <taxon>Acinetobacter</taxon>
    </lineage>
</organism>
<keyword evidence="1" id="KW-0472">Membrane</keyword>
<keyword evidence="1" id="KW-1133">Transmembrane helix</keyword>
<reference evidence="2" key="1">
    <citation type="submission" date="2022-02" db="EMBL/GenBank/DDBJ databases">
        <title>Acinetobacter A3.8 sp. nov., isolated from Sediment (Zhairuo Island).</title>
        <authorList>
            <person name="Zheng K."/>
        </authorList>
    </citation>
    <scope>NUCLEOTIDE SEQUENCE</scope>
    <source>
        <strain evidence="2">A3.8</strain>
    </source>
</reference>
<dbReference type="AlphaFoldDB" id="A0A9X1WWD7"/>
<comment type="caution">
    <text evidence="2">The sequence shown here is derived from an EMBL/GenBank/DDBJ whole genome shotgun (WGS) entry which is preliminary data.</text>
</comment>
<dbReference type="EMBL" id="JAKUML010000003">
    <property type="protein sequence ID" value="MCJ8145833.1"/>
    <property type="molecule type" value="Genomic_DNA"/>
</dbReference>
<feature type="transmembrane region" description="Helical" evidence="1">
    <location>
        <begin position="6"/>
        <end position="27"/>
    </location>
</feature>
<keyword evidence="1" id="KW-0812">Transmembrane</keyword>
<sequence>MCVALVVGYVIGIIPAYSTSKIFYKLLGDPQENMHRSHYLKCGALATLLWSPLLILVYMVFRLYYFF</sequence>
<evidence type="ECO:0000313" key="2">
    <source>
        <dbReference type="EMBL" id="MCJ8145833.1"/>
    </source>
</evidence>
<feature type="transmembrane region" description="Helical" evidence="1">
    <location>
        <begin position="39"/>
        <end position="61"/>
    </location>
</feature>
<keyword evidence="3" id="KW-1185">Reference proteome</keyword>
<protein>
    <submittedName>
        <fullName evidence="2">Uncharacterized protein</fullName>
    </submittedName>
</protein>
<dbReference type="RefSeq" id="WP_241570531.1">
    <property type="nucleotide sequence ID" value="NZ_JAKUML010000003.1"/>
</dbReference>
<proteinExistence type="predicted"/>
<name>A0A9X1WWD7_9GAMM</name>
<accession>A0A9X1WWD7</accession>
<gene>
    <name evidence="2" type="ORF">MKI79_02725</name>
</gene>
<dbReference type="Proteomes" id="UP001139701">
    <property type="component" value="Unassembled WGS sequence"/>
</dbReference>